<keyword evidence="7" id="KW-1185">Reference proteome</keyword>
<dbReference type="InterPro" id="IPR050327">
    <property type="entry name" value="Proton-linked_MCT"/>
</dbReference>
<feature type="transmembrane region" description="Helical" evidence="4">
    <location>
        <begin position="279"/>
        <end position="300"/>
    </location>
</feature>
<dbReference type="InterPro" id="IPR036259">
    <property type="entry name" value="MFS_trans_sf"/>
</dbReference>
<dbReference type="PANTHER" id="PTHR11360">
    <property type="entry name" value="MONOCARBOXYLATE TRANSPORTER"/>
    <property type="match status" value="1"/>
</dbReference>
<dbReference type="Gene3D" id="1.20.1250.20">
    <property type="entry name" value="MFS general substrate transporter like domains"/>
    <property type="match status" value="2"/>
</dbReference>
<dbReference type="Proteomes" id="UP000327118">
    <property type="component" value="Unassembled WGS sequence"/>
</dbReference>
<organism evidence="6 7">
    <name type="scientific">Aspergillus coremiiformis</name>
    <dbReference type="NCBI Taxonomy" id="138285"/>
    <lineage>
        <taxon>Eukaryota</taxon>
        <taxon>Fungi</taxon>
        <taxon>Dikarya</taxon>
        <taxon>Ascomycota</taxon>
        <taxon>Pezizomycotina</taxon>
        <taxon>Eurotiomycetes</taxon>
        <taxon>Eurotiomycetidae</taxon>
        <taxon>Eurotiales</taxon>
        <taxon>Aspergillaceae</taxon>
        <taxon>Aspergillus</taxon>
        <taxon>Aspergillus subgen. Circumdati</taxon>
    </lineage>
</organism>
<keyword evidence="4" id="KW-0812">Transmembrane</keyword>
<keyword evidence="4" id="KW-1133">Transmembrane helix</keyword>
<dbReference type="SUPFAM" id="SSF103473">
    <property type="entry name" value="MFS general substrate transporter"/>
    <property type="match status" value="1"/>
</dbReference>
<dbReference type="InterPro" id="IPR020846">
    <property type="entry name" value="MFS_dom"/>
</dbReference>
<dbReference type="OrthoDB" id="6509908at2759"/>
<feature type="transmembrane region" description="Helical" evidence="4">
    <location>
        <begin position="369"/>
        <end position="389"/>
    </location>
</feature>
<feature type="transmembrane region" description="Helical" evidence="4">
    <location>
        <begin position="331"/>
        <end position="349"/>
    </location>
</feature>
<dbReference type="PROSITE" id="PS50850">
    <property type="entry name" value="MFS"/>
    <property type="match status" value="1"/>
</dbReference>
<feature type="transmembrane region" description="Helical" evidence="4">
    <location>
        <begin position="71"/>
        <end position="96"/>
    </location>
</feature>
<dbReference type="EMBL" id="ML739088">
    <property type="protein sequence ID" value="KAE8353802.1"/>
    <property type="molecule type" value="Genomic_DNA"/>
</dbReference>
<evidence type="ECO:0000313" key="7">
    <source>
        <dbReference type="Proteomes" id="UP000327118"/>
    </source>
</evidence>
<sequence>MEVSKSDHEPLQGIQHGQSYDSIPSSEISEIPNGGGKAWLQVLGAFLVYFNSWALADSYGAYQTFYQGGSLFSASASSISWIGSTQASVIQILGLITGPLYDAGYFQSLIYTGSFMILFGQMILSLCHTYYQIFLVQAVCQGIGAGLLAVPGITNLSAYFDTRIELATGIATAGGGVGAIIYPIMFQQIATQVGFGWCVRAIGLLMLVTLSLQVAVLRDRPRPMRPSKGMNVDWTALKEPAYVMFLLGGIIASISVNIPNYYIQIYAIRNHITTGGVGFYLLSILNAGSVCGRLGLNALAEKLGPFNVFAFSITLCGVLCFALMNVESLSGLIVILILYGFVAGALISLPPPCFVKLSPDRGVVGTRMGMGYAASVVGTLVGPPMAGAIQDRMGFNAMWVFSGAVSIAAGVVLLLSRGFHGGWAVWAKV</sequence>
<evidence type="ECO:0000256" key="1">
    <source>
        <dbReference type="ARBA" id="ARBA00004141"/>
    </source>
</evidence>
<proteinExistence type="inferred from homology"/>
<protein>
    <submittedName>
        <fullName evidence="6">Major facilitator superfamily domain-containing protein</fullName>
    </submittedName>
</protein>
<evidence type="ECO:0000313" key="6">
    <source>
        <dbReference type="EMBL" id="KAE8353802.1"/>
    </source>
</evidence>
<feature type="transmembrane region" description="Helical" evidence="4">
    <location>
        <begin position="197"/>
        <end position="217"/>
    </location>
</feature>
<dbReference type="GO" id="GO:0016020">
    <property type="term" value="C:membrane"/>
    <property type="evidence" value="ECO:0007669"/>
    <property type="project" value="UniProtKB-SubCell"/>
</dbReference>
<evidence type="ECO:0000256" key="2">
    <source>
        <dbReference type="ARBA" id="ARBA00006727"/>
    </source>
</evidence>
<evidence type="ECO:0000256" key="4">
    <source>
        <dbReference type="SAM" id="Phobius"/>
    </source>
</evidence>
<feature type="transmembrane region" description="Helical" evidence="4">
    <location>
        <begin position="108"/>
        <end position="127"/>
    </location>
</feature>
<feature type="transmembrane region" description="Helical" evidence="4">
    <location>
        <begin position="134"/>
        <end position="154"/>
    </location>
</feature>
<feature type="transmembrane region" description="Helical" evidence="4">
    <location>
        <begin position="396"/>
        <end position="416"/>
    </location>
</feature>
<feature type="transmembrane region" description="Helical" evidence="4">
    <location>
        <begin position="38"/>
        <end position="59"/>
    </location>
</feature>
<feature type="region of interest" description="Disordered" evidence="3">
    <location>
        <begin position="1"/>
        <end position="23"/>
    </location>
</feature>
<evidence type="ECO:0000259" key="5">
    <source>
        <dbReference type="PROSITE" id="PS50850"/>
    </source>
</evidence>
<feature type="domain" description="Major facilitator superfamily (MFS) profile" evidence="5">
    <location>
        <begin position="241"/>
        <end position="429"/>
    </location>
</feature>
<feature type="transmembrane region" description="Helical" evidence="4">
    <location>
        <begin position="166"/>
        <end position="185"/>
    </location>
</feature>
<gene>
    <name evidence="6" type="ORF">BDV28DRAFT_147740</name>
</gene>
<dbReference type="PANTHER" id="PTHR11360:SF234">
    <property type="entry name" value="MFS-TYPE TRANSPORTER DBAD-RELATED"/>
    <property type="match status" value="1"/>
</dbReference>
<feature type="transmembrane region" description="Helical" evidence="4">
    <location>
        <begin position="306"/>
        <end position="324"/>
    </location>
</feature>
<accession>A0A5N6Z814</accession>
<comment type="subcellular location">
    <subcellularLocation>
        <location evidence="1">Membrane</location>
        <topology evidence="1">Multi-pass membrane protein</topology>
    </subcellularLocation>
</comment>
<dbReference type="AlphaFoldDB" id="A0A5N6Z814"/>
<evidence type="ECO:0000256" key="3">
    <source>
        <dbReference type="SAM" id="MobiDB-lite"/>
    </source>
</evidence>
<dbReference type="GO" id="GO:0022857">
    <property type="term" value="F:transmembrane transporter activity"/>
    <property type="evidence" value="ECO:0007669"/>
    <property type="project" value="InterPro"/>
</dbReference>
<keyword evidence="4" id="KW-0472">Membrane</keyword>
<feature type="transmembrane region" description="Helical" evidence="4">
    <location>
        <begin position="240"/>
        <end position="258"/>
    </location>
</feature>
<name>A0A5N6Z814_9EURO</name>
<dbReference type="InterPro" id="IPR011701">
    <property type="entry name" value="MFS"/>
</dbReference>
<dbReference type="Pfam" id="PF07690">
    <property type="entry name" value="MFS_1"/>
    <property type="match status" value="1"/>
</dbReference>
<comment type="similarity">
    <text evidence="2">Belongs to the major facilitator superfamily. Monocarboxylate porter (TC 2.A.1.13) family.</text>
</comment>
<feature type="compositionally biased region" description="Basic and acidic residues" evidence="3">
    <location>
        <begin position="1"/>
        <end position="10"/>
    </location>
</feature>
<reference evidence="7" key="1">
    <citation type="submission" date="2019-04" db="EMBL/GenBank/DDBJ databases">
        <title>Friends and foes A comparative genomics studyof 23 Aspergillus species from section Flavi.</title>
        <authorList>
            <consortium name="DOE Joint Genome Institute"/>
            <person name="Kjaerbolling I."/>
            <person name="Vesth T."/>
            <person name="Frisvad J.C."/>
            <person name="Nybo J.L."/>
            <person name="Theobald S."/>
            <person name="Kildgaard S."/>
            <person name="Isbrandt T."/>
            <person name="Kuo A."/>
            <person name="Sato A."/>
            <person name="Lyhne E.K."/>
            <person name="Kogle M.E."/>
            <person name="Wiebenga A."/>
            <person name="Kun R.S."/>
            <person name="Lubbers R.J."/>
            <person name="Makela M.R."/>
            <person name="Barry K."/>
            <person name="Chovatia M."/>
            <person name="Clum A."/>
            <person name="Daum C."/>
            <person name="Haridas S."/>
            <person name="He G."/>
            <person name="LaButti K."/>
            <person name="Lipzen A."/>
            <person name="Mondo S."/>
            <person name="Riley R."/>
            <person name="Salamov A."/>
            <person name="Simmons B.A."/>
            <person name="Magnuson J.K."/>
            <person name="Henrissat B."/>
            <person name="Mortensen U.H."/>
            <person name="Larsen T.O."/>
            <person name="Devries R.P."/>
            <person name="Grigoriev I.V."/>
            <person name="Machida M."/>
            <person name="Baker S.E."/>
            <person name="Andersen M.R."/>
        </authorList>
    </citation>
    <scope>NUCLEOTIDE SEQUENCE [LARGE SCALE GENOMIC DNA]</scope>
    <source>
        <strain evidence="7">CBS 553.77</strain>
    </source>
</reference>